<evidence type="ECO:0008006" key="4">
    <source>
        <dbReference type="Google" id="ProtNLM"/>
    </source>
</evidence>
<organism evidence="2 3">
    <name type="scientific">Anaerocolumna chitinilytica</name>
    <dbReference type="NCBI Taxonomy" id="1727145"/>
    <lineage>
        <taxon>Bacteria</taxon>
        <taxon>Bacillati</taxon>
        <taxon>Bacillota</taxon>
        <taxon>Clostridia</taxon>
        <taxon>Lachnospirales</taxon>
        <taxon>Lachnospiraceae</taxon>
        <taxon>Anaerocolumna</taxon>
    </lineage>
</organism>
<accession>A0A7I8DPQ2</accession>
<dbReference type="Proteomes" id="UP000515703">
    <property type="component" value="Chromosome"/>
</dbReference>
<gene>
    <name evidence="2" type="ORF">bsdcttw_34100</name>
</gene>
<keyword evidence="1" id="KW-1133">Transmembrane helix</keyword>
<keyword evidence="1" id="KW-0472">Membrane</keyword>
<sequence length="148" mass="14784">MVGTTAAVGFGSSATGIQIIGGIIDTTNINNFAFSMPRDGIIRSLAAYFSVDAGISLIGTTVQITAQLYSASSFNNQFTAIPGAVVDLTPALTGVISIGDRVSGITTGLAIPVAAETRLLLIFSVAVITGAGIATTLVGYASAGLGIE</sequence>
<name>A0A7I8DPQ2_9FIRM</name>
<dbReference type="NCBIfam" id="TIGR03721">
    <property type="entry name" value="exospore_TM"/>
    <property type="match status" value="1"/>
</dbReference>
<dbReference type="EMBL" id="AP023368">
    <property type="protein sequence ID" value="BCK00370.1"/>
    <property type="molecule type" value="Genomic_DNA"/>
</dbReference>
<keyword evidence="3" id="KW-1185">Reference proteome</keyword>
<keyword evidence="1" id="KW-0812">Transmembrane</keyword>
<dbReference type="InterPro" id="IPR021210">
    <property type="entry name" value="Exosporium_BclB"/>
</dbReference>
<reference evidence="2 3" key="1">
    <citation type="submission" date="2020-08" db="EMBL/GenBank/DDBJ databases">
        <title>Draft genome sequencing of an Anaerocolumna strain isolated from anoxic soil subjected to BSD treatment.</title>
        <authorList>
            <person name="Uek A."/>
            <person name="Tonouchi A."/>
        </authorList>
    </citation>
    <scope>NUCLEOTIDE SEQUENCE [LARGE SCALE GENOMIC DNA]</scope>
    <source>
        <strain evidence="2 3">CTTW</strain>
    </source>
</reference>
<protein>
    <recommendedName>
        <fullName evidence="4">BclB domain-containing protein</fullName>
    </recommendedName>
</protein>
<reference evidence="2 3" key="2">
    <citation type="submission" date="2020-08" db="EMBL/GenBank/DDBJ databases">
        <authorList>
            <person name="Ueki A."/>
            <person name="Tonouchi A."/>
        </authorList>
    </citation>
    <scope>NUCLEOTIDE SEQUENCE [LARGE SCALE GENOMIC DNA]</scope>
    <source>
        <strain evidence="2 3">CTTW</strain>
    </source>
</reference>
<feature type="transmembrane region" description="Helical" evidence="1">
    <location>
        <begin position="119"/>
        <end position="143"/>
    </location>
</feature>
<evidence type="ECO:0000313" key="2">
    <source>
        <dbReference type="EMBL" id="BCK00370.1"/>
    </source>
</evidence>
<dbReference type="AlphaFoldDB" id="A0A7I8DPQ2"/>
<dbReference type="KEGG" id="acht:bsdcttw_34100"/>
<proteinExistence type="predicted"/>
<evidence type="ECO:0000313" key="3">
    <source>
        <dbReference type="Proteomes" id="UP000515703"/>
    </source>
</evidence>
<evidence type="ECO:0000256" key="1">
    <source>
        <dbReference type="SAM" id="Phobius"/>
    </source>
</evidence>